<name>A0ABQ1GRA8_9GAMM</name>
<accession>A0ABQ1GRA8</accession>
<evidence type="ECO:0000259" key="5">
    <source>
        <dbReference type="PROSITE" id="PS50931"/>
    </source>
</evidence>
<keyword evidence="3" id="KW-0238">DNA-binding</keyword>
<protein>
    <submittedName>
        <fullName evidence="6">CysB family transcriptional regulator</fullName>
    </submittedName>
</protein>
<dbReference type="Pfam" id="PF03466">
    <property type="entry name" value="LysR_substrate"/>
    <property type="match status" value="1"/>
</dbReference>
<evidence type="ECO:0000256" key="2">
    <source>
        <dbReference type="ARBA" id="ARBA00023015"/>
    </source>
</evidence>
<dbReference type="InterPro" id="IPR037423">
    <property type="entry name" value="CysB_PBP2"/>
</dbReference>
<dbReference type="Gene3D" id="1.10.10.10">
    <property type="entry name" value="Winged helix-like DNA-binding domain superfamily/Winged helix DNA-binding domain"/>
    <property type="match status" value="1"/>
</dbReference>
<keyword evidence="4" id="KW-0804">Transcription</keyword>
<dbReference type="SUPFAM" id="SSF46785">
    <property type="entry name" value="Winged helix' DNA-binding domain"/>
    <property type="match status" value="1"/>
</dbReference>
<comment type="similarity">
    <text evidence="1">Belongs to the LysR transcriptional regulatory family.</text>
</comment>
<evidence type="ECO:0000256" key="1">
    <source>
        <dbReference type="ARBA" id="ARBA00009437"/>
    </source>
</evidence>
<organism evidence="6 7">
    <name type="scientific">Hafnia psychrotolerans</name>
    <dbReference type="NCBI Taxonomy" id="1477018"/>
    <lineage>
        <taxon>Bacteria</taxon>
        <taxon>Pseudomonadati</taxon>
        <taxon>Pseudomonadota</taxon>
        <taxon>Gammaproteobacteria</taxon>
        <taxon>Enterobacterales</taxon>
        <taxon>Hafniaceae</taxon>
        <taxon>Hafnia</taxon>
    </lineage>
</organism>
<dbReference type="InterPro" id="IPR036390">
    <property type="entry name" value="WH_DNA-bd_sf"/>
</dbReference>
<gene>
    <name evidence="6" type="ORF">GCM10011328_25160</name>
</gene>
<dbReference type="Pfam" id="PF00126">
    <property type="entry name" value="HTH_1"/>
    <property type="match status" value="1"/>
</dbReference>
<dbReference type="PROSITE" id="PS50931">
    <property type="entry name" value="HTH_LYSR"/>
    <property type="match status" value="1"/>
</dbReference>
<dbReference type="CDD" id="cd08413">
    <property type="entry name" value="PBP2_CysB_like"/>
    <property type="match status" value="1"/>
</dbReference>
<dbReference type="PANTHER" id="PTHR30126:SF6">
    <property type="entry name" value="HTH-TYPE TRANSCRIPTIONAL REGULATOR CYSB-RELATED"/>
    <property type="match status" value="1"/>
</dbReference>
<dbReference type="RefSeq" id="WP_188473882.1">
    <property type="nucleotide sequence ID" value="NZ_BMFZ01000006.1"/>
</dbReference>
<dbReference type="EMBL" id="BMFZ01000006">
    <property type="protein sequence ID" value="GGA48863.1"/>
    <property type="molecule type" value="Genomic_DNA"/>
</dbReference>
<reference evidence="7" key="1">
    <citation type="journal article" date="2019" name="Int. J. Syst. Evol. Microbiol.">
        <title>The Global Catalogue of Microorganisms (GCM) 10K type strain sequencing project: providing services to taxonomists for standard genome sequencing and annotation.</title>
        <authorList>
            <consortium name="The Broad Institute Genomics Platform"/>
            <consortium name="The Broad Institute Genome Sequencing Center for Infectious Disease"/>
            <person name="Wu L."/>
            <person name="Ma J."/>
        </authorList>
    </citation>
    <scope>NUCLEOTIDE SEQUENCE [LARGE SCALE GENOMIC DNA]</scope>
    <source>
        <strain evidence="7">CGMCC 1.12806</strain>
    </source>
</reference>
<keyword evidence="7" id="KW-1185">Reference proteome</keyword>
<keyword evidence="2" id="KW-0805">Transcription regulation</keyword>
<evidence type="ECO:0000256" key="3">
    <source>
        <dbReference type="ARBA" id="ARBA00023125"/>
    </source>
</evidence>
<comment type="caution">
    <text evidence="6">The sequence shown here is derived from an EMBL/GenBank/DDBJ whole genome shotgun (WGS) entry which is preliminary data.</text>
</comment>
<dbReference type="NCBIfam" id="NF009324">
    <property type="entry name" value="PRK12679.1"/>
    <property type="match status" value="1"/>
</dbReference>
<proteinExistence type="inferred from homology"/>
<dbReference type="SUPFAM" id="SSF53850">
    <property type="entry name" value="Periplasmic binding protein-like II"/>
    <property type="match status" value="1"/>
</dbReference>
<dbReference type="PRINTS" id="PR00039">
    <property type="entry name" value="HTHLYSR"/>
</dbReference>
<evidence type="ECO:0000313" key="7">
    <source>
        <dbReference type="Proteomes" id="UP000627464"/>
    </source>
</evidence>
<dbReference type="PANTHER" id="PTHR30126">
    <property type="entry name" value="HTH-TYPE TRANSCRIPTIONAL REGULATOR"/>
    <property type="match status" value="1"/>
</dbReference>
<dbReference type="Proteomes" id="UP000627464">
    <property type="component" value="Unassembled WGS sequence"/>
</dbReference>
<dbReference type="InterPro" id="IPR000847">
    <property type="entry name" value="LysR_HTH_N"/>
</dbReference>
<evidence type="ECO:0000313" key="6">
    <source>
        <dbReference type="EMBL" id="GGA48863.1"/>
    </source>
</evidence>
<evidence type="ECO:0000256" key="4">
    <source>
        <dbReference type="ARBA" id="ARBA00023163"/>
    </source>
</evidence>
<dbReference type="InterPro" id="IPR036388">
    <property type="entry name" value="WH-like_DNA-bd_sf"/>
</dbReference>
<sequence length="319" mass="35658">MNFQQLKIIRESARCNYNLTEVSNMLFTSQSGVSRHIRELEDELGMEIFIRRGKRLLGLTEPGKALLVVAERILNEAQNIRRLADIFSKEDAGVLTIATTHTQACYSLPNVIKAFRALYPGVRLELQQGSPQEVLAMLLGGQADIGIASEQLINDPAVTAFPYYRWHHAIVVPIGHSLANQQPVTLQKLSEQSLVTYRQGITGRSRIDEAFSRAALNPDIVLSAQDSDVIKTYVELGLGVGIVADKAYHSERDSGLTLLNAEHLFETNTVWLGLKRAQLQRNYVWRFIELCNPGLSVSEIKEKVFAQPQGSEVVIDYQI</sequence>
<dbReference type="Gene3D" id="3.40.190.10">
    <property type="entry name" value="Periplasmic binding protein-like II"/>
    <property type="match status" value="2"/>
</dbReference>
<feature type="domain" description="HTH lysR-type" evidence="5">
    <location>
        <begin position="1"/>
        <end position="59"/>
    </location>
</feature>
<dbReference type="InterPro" id="IPR005119">
    <property type="entry name" value="LysR_subst-bd"/>
</dbReference>